<feature type="repeat" description="Solcar" evidence="10">
    <location>
        <begin position="68"/>
        <end position="163"/>
    </location>
</feature>
<dbReference type="VEuPathDB" id="HostDB:GeneID_118664658"/>
<feature type="repeat" description="Solcar" evidence="10">
    <location>
        <begin position="269"/>
        <end position="354"/>
    </location>
</feature>
<keyword evidence="7" id="KW-1133">Transmembrane helix</keyword>
<evidence type="ECO:0000256" key="1">
    <source>
        <dbReference type="ARBA" id="ARBA00004448"/>
    </source>
</evidence>
<dbReference type="Gene3D" id="1.50.40.10">
    <property type="entry name" value="Mitochondrial carrier domain"/>
    <property type="match status" value="1"/>
</dbReference>
<reference evidence="12 13" key="1">
    <citation type="journal article" date="2020" name="Nature">
        <title>Six reference-quality genomes reveal evolution of bat adaptations.</title>
        <authorList>
            <person name="Jebb D."/>
            <person name="Huang Z."/>
            <person name="Pippel M."/>
            <person name="Hughes G.M."/>
            <person name="Lavrichenko K."/>
            <person name="Devanna P."/>
            <person name="Winkler S."/>
            <person name="Jermiin L.S."/>
            <person name="Skirmuntt E.C."/>
            <person name="Katzourakis A."/>
            <person name="Burkitt-Gray L."/>
            <person name="Ray D.A."/>
            <person name="Sullivan K.A.M."/>
            <person name="Roscito J.G."/>
            <person name="Kirilenko B.M."/>
            <person name="Davalos L.M."/>
            <person name="Corthals A.P."/>
            <person name="Power M.L."/>
            <person name="Jones G."/>
            <person name="Ransome R.D."/>
            <person name="Dechmann D.K.N."/>
            <person name="Locatelli A.G."/>
            <person name="Puechmaille S.J."/>
            <person name="Fedrigo O."/>
            <person name="Jarvis E.D."/>
            <person name="Hiller M."/>
            <person name="Vernes S.C."/>
            <person name="Myers E.W."/>
            <person name="Teeling E.C."/>
        </authorList>
    </citation>
    <scope>NUCLEOTIDE SEQUENCE [LARGE SCALE GENOMIC DNA]</scope>
    <source>
        <strain evidence="12">MMyoMyo1</strain>
        <tissue evidence="12">Flight muscle</tissue>
    </source>
</reference>
<keyword evidence="3 11" id="KW-0813">Transport</keyword>
<dbReference type="InterPro" id="IPR002067">
    <property type="entry name" value="MCP"/>
</dbReference>
<sequence>MSCKPQCSLNHLPTPCARQSAPFRIPAEFLYLVLLLVEGAPFSNFSSSPGRQQKIGIMVGFKATDVPPTATVKFLGAGTAACIADLITFPLDTAKVRLQIQGEKQGAVRAAASVQYRGVLGTILTMARTEGPRSLYNGLVAGLQRQMSFASVRIGLYDSVKQFYTKGSEHAGIGSRLLAGSTTGALAVAVAQPTDVVKVRFQAQARAGGGQRYQSTVDAYKTIAREEGFRGLWKGTSPNIARNAIVNCAELVTYDLIKDALLKANLMTDDLPCHFTSAFGAGFCTTIIASPVDVVKTRYMNSALGQYSSAGQCALTMLQKEGPRAFYKGFMPSFLRLGSWNVVMFVTYEQLKRALMAACTSREAPF</sequence>
<evidence type="ECO:0000256" key="3">
    <source>
        <dbReference type="ARBA" id="ARBA00022448"/>
    </source>
</evidence>
<evidence type="ECO:0000256" key="7">
    <source>
        <dbReference type="ARBA" id="ARBA00022989"/>
    </source>
</evidence>
<keyword evidence="6" id="KW-0999">Mitochondrion inner membrane</keyword>
<proteinExistence type="inferred from homology"/>
<dbReference type="InterPro" id="IPR050391">
    <property type="entry name" value="Mito_Metabolite_Transporter"/>
</dbReference>
<comment type="similarity">
    <text evidence="2 11">Belongs to the mitochondrial carrier (TC 2.A.29) family.</text>
</comment>
<dbReference type="SUPFAM" id="SSF103506">
    <property type="entry name" value="Mitochondrial carrier"/>
    <property type="match status" value="1"/>
</dbReference>
<protein>
    <submittedName>
        <fullName evidence="12">Uncoupling protein 2</fullName>
    </submittedName>
</protein>
<evidence type="ECO:0000256" key="2">
    <source>
        <dbReference type="ARBA" id="ARBA00006375"/>
    </source>
</evidence>
<evidence type="ECO:0000256" key="4">
    <source>
        <dbReference type="ARBA" id="ARBA00022692"/>
    </source>
</evidence>
<accession>A0A7J7VL66</accession>
<evidence type="ECO:0000313" key="13">
    <source>
        <dbReference type="Proteomes" id="UP000527355"/>
    </source>
</evidence>
<keyword evidence="13" id="KW-1185">Reference proteome</keyword>
<keyword evidence="4 10" id="KW-0812">Transmembrane</keyword>
<evidence type="ECO:0000256" key="6">
    <source>
        <dbReference type="ARBA" id="ARBA00022792"/>
    </source>
</evidence>
<dbReference type="EMBL" id="JABWUV010000010">
    <property type="protein sequence ID" value="KAF6325967.1"/>
    <property type="molecule type" value="Genomic_DNA"/>
</dbReference>
<keyword evidence="8" id="KW-0496">Mitochondrion</keyword>
<dbReference type="OrthoDB" id="448427at2759"/>
<dbReference type="PRINTS" id="PR00784">
    <property type="entry name" value="MTUNCOUPLING"/>
</dbReference>
<keyword evidence="9 10" id="KW-0472">Membrane</keyword>
<comment type="caution">
    <text evidence="12">The sequence shown here is derived from an EMBL/GenBank/DDBJ whole genome shotgun (WGS) entry which is preliminary data.</text>
</comment>
<dbReference type="GO" id="GO:0055085">
    <property type="term" value="P:transmembrane transport"/>
    <property type="evidence" value="ECO:0007669"/>
    <property type="project" value="InterPro"/>
</dbReference>
<dbReference type="AlphaFoldDB" id="A0A7J7VL66"/>
<comment type="subcellular location">
    <subcellularLocation>
        <location evidence="1">Mitochondrion inner membrane</location>
        <topology evidence="1">Multi-pass membrane protein</topology>
    </subcellularLocation>
</comment>
<evidence type="ECO:0000256" key="11">
    <source>
        <dbReference type="RuleBase" id="RU000488"/>
    </source>
</evidence>
<dbReference type="InterPro" id="IPR023395">
    <property type="entry name" value="MCP_dom_sf"/>
</dbReference>
<dbReference type="FunFam" id="1.50.40.10:FF:000008">
    <property type="entry name" value="Mitochondrial uncoupling protein 2"/>
    <property type="match status" value="1"/>
</dbReference>
<evidence type="ECO:0000256" key="10">
    <source>
        <dbReference type="PROSITE-ProRule" id="PRU00282"/>
    </source>
</evidence>
<organism evidence="12 13">
    <name type="scientific">Myotis myotis</name>
    <name type="common">Greater mouse-eared bat</name>
    <name type="synonym">Vespertilio myotis</name>
    <dbReference type="NCBI Taxonomy" id="51298"/>
    <lineage>
        <taxon>Eukaryota</taxon>
        <taxon>Metazoa</taxon>
        <taxon>Chordata</taxon>
        <taxon>Craniata</taxon>
        <taxon>Vertebrata</taxon>
        <taxon>Euteleostomi</taxon>
        <taxon>Mammalia</taxon>
        <taxon>Eutheria</taxon>
        <taxon>Laurasiatheria</taxon>
        <taxon>Chiroptera</taxon>
        <taxon>Yangochiroptera</taxon>
        <taxon>Vespertilionidae</taxon>
        <taxon>Myotis</taxon>
    </lineage>
</organism>
<evidence type="ECO:0000256" key="5">
    <source>
        <dbReference type="ARBA" id="ARBA00022737"/>
    </source>
</evidence>
<evidence type="ECO:0000256" key="8">
    <source>
        <dbReference type="ARBA" id="ARBA00023128"/>
    </source>
</evidence>
<dbReference type="GO" id="GO:0005743">
    <property type="term" value="C:mitochondrial inner membrane"/>
    <property type="evidence" value="ECO:0007669"/>
    <property type="project" value="UniProtKB-SubCell"/>
</dbReference>
<keyword evidence="5" id="KW-0677">Repeat</keyword>
<evidence type="ECO:0000256" key="9">
    <source>
        <dbReference type="ARBA" id="ARBA00023136"/>
    </source>
</evidence>
<evidence type="ECO:0000313" key="12">
    <source>
        <dbReference type="EMBL" id="KAF6325967.1"/>
    </source>
</evidence>
<feature type="repeat" description="Solcar" evidence="10">
    <location>
        <begin position="171"/>
        <end position="260"/>
    </location>
</feature>
<dbReference type="InterPro" id="IPR018108">
    <property type="entry name" value="MCP_transmembrane"/>
</dbReference>
<dbReference type="Pfam" id="PF00153">
    <property type="entry name" value="Mito_carr"/>
    <property type="match status" value="3"/>
</dbReference>
<name>A0A7J7VL66_MYOMY</name>
<dbReference type="Proteomes" id="UP000527355">
    <property type="component" value="Unassembled WGS sequence"/>
</dbReference>
<gene>
    <name evidence="12" type="ORF">mMyoMyo1_020154</name>
</gene>
<dbReference type="PANTHER" id="PTHR45618">
    <property type="entry name" value="MITOCHONDRIAL DICARBOXYLATE CARRIER-RELATED"/>
    <property type="match status" value="1"/>
</dbReference>
<dbReference type="PROSITE" id="PS50920">
    <property type="entry name" value="SOLCAR"/>
    <property type="match status" value="3"/>
</dbReference>